<dbReference type="KEGG" id="uru:DSM104443_00788"/>
<feature type="region of interest" description="Disordered" evidence="1">
    <location>
        <begin position="568"/>
        <end position="606"/>
    </location>
</feature>
<name>A0A6M4GSD5_9PROT</name>
<gene>
    <name evidence="2" type="ORF">DSM104443_00788</name>
</gene>
<feature type="compositionally biased region" description="Polar residues" evidence="1">
    <location>
        <begin position="576"/>
        <end position="600"/>
    </location>
</feature>
<dbReference type="InterPro" id="IPR050708">
    <property type="entry name" value="T6SS_VgrG/RHS"/>
</dbReference>
<dbReference type="Proteomes" id="UP000501534">
    <property type="component" value="Chromosome"/>
</dbReference>
<evidence type="ECO:0000313" key="2">
    <source>
        <dbReference type="EMBL" id="QJR09738.1"/>
    </source>
</evidence>
<dbReference type="Pfam" id="PF05593">
    <property type="entry name" value="RHS_repeat"/>
    <property type="match status" value="1"/>
</dbReference>
<dbReference type="AlphaFoldDB" id="A0A6M4GSD5"/>
<keyword evidence="3" id="KW-1185">Reference proteome</keyword>
<dbReference type="RefSeq" id="WP_171089700.1">
    <property type="nucleotide sequence ID" value="NZ_CP053069.1"/>
</dbReference>
<dbReference type="NCBIfam" id="TIGR01643">
    <property type="entry name" value="YD_repeat_2x"/>
    <property type="match status" value="2"/>
</dbReference>
<dbReference type="InterPro" id="IPR006530">
    <property type="entry name" value="YD"/>
</dbReference>
<proteinExistence type="predicted"/>
<dbReference type="InterPro" id="IPR031325">
    <property type="entry name" value="RHS_repeat"/>
</dbReference>
<evidence type="ECO:0008006" key="4">
    <source>
        <dbReference type="Google" id="ProtNLM"/>
    </source>
</evidence>
<protein>
    <recommendedName>
        <fullName evidence="4">YD repeat-containing protein</fullName>
    </recommendedName>
</protein>
<reference evidence="2 3" key="1">
    <citation type="submission" date="2020-04" db="EMBL/GenBank/DDBJ databases">
        <title>Usitatibacter rugosus gen. nov., sp. nov. and Usitatibacter palustris sp. nov., novel members of Usitatibacteraceae fam. nov. within the order Nitrosomonadales isolated from soil.</title>
        <authorList>
            <person name="Huber K.J."/>
            <person name="Neumann-Schaal M."/>
            <person name="Geppert A."/>
            <person name="Luckner M."/>
            <person name="Wanner G."/>
            <person name="Overmann J."/>
        </authorList>
    </citation>
    <scope>NUCLEOTIDE SEQUENCE [LARGE SCALE GENOMIC DNA]</scope>
    <source>
        <strain evidence="2 3">0125_3</strain>
    </source>
</reference>
<accession>A0A6M4GSD5</accession>
<dbReference type="PANTHER" id="PTHR32305">
    <property type="match status" value="1"/>
</dbReference>
<sequence length="1164" mass="125402">MNFVKCVWSPFIAVAACAVCFDVMGDGVDEVIPSFYQEPGLSRNREHLNQQSDERIDPFTGKLQWHFVDIFVPGNGGLDLKVQRSYSSMNELLDDASPIGIGWTMHFGRVMRKATTNMCALGVGPTSNPVLELADGSRHVLYDSLDGTYAVSTGLWRADCNNASPGGLIIHSPDGTRYEMTTQGPMIGSNPSKWQQSWYTTRIVDRNGNTMDFTYVMLSGATSMGVQSVATSDGRSLTFNYSGDHLSSIAGPGGTWSYGHTLLTGVSPNYYFLTSATRPDGQAWSYQYNTSANGPGMAPAGGYSMKKVTYPTGAQVNYTYGFATFAQNPNIPISTVITNKQSDDGAWTYAYTPATEPIPPGGMSWTISDGASIPNLDRTRIEGPEGHYVYFHFGYNSVTSGEVYLIGALAGKVAATAVEGQAFASAIEAYSWGRFVISGQTNLRPGGTMAFDTETATPYIVGKNISRGTGLHTTVYSNFDDYKNPQTITETGSASRTRAVTYFTDASKWILHQKKDETLSTTGAITRSFDANGNMTSENRYGVSTDYAYSGGDVTSKTDARGNSVSYGNHKRGIPQSESHPQGVSISRTVSDAGNVLTESDGTGATTGYTYDGLNRVTGITHATGNPVSVTWGANTRTVTRGGYSEEVTYDSFGRQTQARHTDSTTGTVVTQNYRNDVLGRRTFTSYPNSSVGTGMAFDVIGTLLVVRHEYDPNSGSHSTGRSFNYNGNGVVTMSNETGVTYTYTYRYYDDPDERHLLSIAAPLAAASITMERNGVGQLTSATQDGKTRTYGYNGQYFLTTMTDPEVGTTTFGRDGVGNMTTRQVGASPTTTYTYDGRNRVTAIAYPGGTPSVAKTYFKDDKVATIDNGIALRSYTYDGNKNLKTETLAVSGQAPFAVQYDYNGNDALNLMTYGSGKTISYSPDGFGRATRAAPYVTAVTHHPNGQMASMTYANGVTTTVGLNGRQWPDAIAIAGAANMFNTSYTYDGLGNVLGISDSVDPTYNRHLEYDEIDRLVVADGAWAGGTTGAFTYDGRGNIKSQLLGSQVLNYNYDAASNRLASISGTKSYAFTYDVYGNVTGNGTKSFGYNDASNLRCVDCGTPGETTYDYDGASMRVRTTKNGVSTYFVYGSGGNLLWERVPGVSLKEYIYLDGKQVAVREKTGS</sequence>
<dbReference type="PANTHER" id="PTHR32305:SF15">
    <property type="entry name" value="PROTEIN RHSA-RELATED"/>
    <property type="match status" value="1"/>
</dbReference>
<evidence type="ECO:0000256" key="1">
    <source>
        <dbReference type="SAM" id="MobiDB-lite"/>
    </source>
</evidence>
<organism evidence="2 3">
    <name type="scientific">Usitatibacter rugosus</name>
    <dbReference type="NCBI Taxonomy" id="2732067"/>
    <lineage>
        <taxon>Bacteria</taxon>
        <taxon>Pseudomonadati</taxon>
        <taxon>Pseudomonadota</taxon>
        <taxon>Betaproteobacteria</taxon>
        <taxon>Nitrosomonadales</taxon>
        <taxon>Usitatibacteraceae</taxon>
        <taxon>Usitatibacter</taxon>
    </lineage>
</organism>
<dbReference type="PROSITE" id="PS51257">
    <property type="entry name" value="PROKAR_LIPOPROTEIN"/>
    <property type="match status" value="1"/>
</dbReference>
<dbReference type="Gene3D" id="2.180.10.10">
    <property type="entry name" value="RHS repeat-associated core"/>
    <property type="match status" value="2"/>
</dbReference>
<evidence type="ECO:0000313" key="3">
    <source>
        <dbReference type="Proteomes" id="UP000501534"/>
    </source>
</evidence>
<dbReference type="EMBL" id="CP053069">
    <property type="protein sequence ID" value="QJR09738.1"/>
    <property type="molecule type" value="Genomic_DNA"/>
</dbReference>